<dbReference type="InterPro" id="IPR041682">
    <property type="entry name" value="AAA_14"/>
</dbReference>
<dbReference type="InterPro" id="IPR027417">
    <property type="entry name" value="P-loop_NTPase"/>
</dbReference>
<evidence type="ECO:0000313" key="4">
    <source>
        <dbReference type="Proteomes" id="UP000199032"/>
    </source>
</evidence>
<dbReference type="PANTHER" id="PTHR43566:SF2">
    <property type="entry name" value="DUF4143 DOMAIN-CONTAINING PROTEIN"/>
    <property type="match status" value="1"/>
</dbReference>
<dbReference type="Proteomes" id="UP000199032">
    <property type="component" value="Unassembled WGS sequence"/>
</dbReference>
<keyword evidence="4" id="KW-1185">Reference proteome</keyword>
<organism evidence="3 4">
    <name type="scientific">Candidatus Nitrospira nitrosa</name>
    <dbReference type="NCBI Taxonomy" id="1742972"/>
    <lineage>
        <taxon>Bacteria</taxon>
        <taxon>Pseudomonadati</taxon>
        <taxon>Nitrospirota</taxon>
        <taxon>Nitrospiria</taxon>
        <taxon>Nitrospirales</taxon>
        <taxon>Nitrospiraceae</taxon>
        <taxon>Nitrospira</taxon>
    </lineage>
</organism>
<dbReference type="Gene3D" id="3.40.50.300">
    <property type="entry name" value="P-loop containing nucleotide triphosphate hydrolases"/>
    <property type="match status" value="1"/>
</dbReference>
<proteinExistence type="predicted"/>
<feature type="domain" description="AAA" evidence="1">
    <location>
        <begin position="18"/>
        <end position="132"/>
    </location>
</feature>
<dbReference type="OrthoDB" id="9778168at2"/>
<reference evidence="3 4" key="1">
    <citation type="submission" date="2015-10" db="EMBL/GenBank/DDBJ databases">
        <authorList>
            <person name="Gilbert D.G."/>
        </authorList>
    </citation>
    <scope>NUCLEOTIDE SEQUENCE [LARGE SCALE GENOMIC DNA]</scope>
    <source>
        <strain evidence="3">COMA1</strain>
    </source>
</reference>
<evidence type="ECO:0000313" key="3">
    <source>
        <dbReference type="EMBL" id="CUS32300.1"/>
    </source>
</evidence>
<dbReference type="RefSeq" id="WP_090743368.1">
    <property type="nucleotide sequence ID" value="NZ_CZQA01000001.1"/>
</dbReference>
<evidence type="ECO:0000259" key="1">
    <source>
        <dbReference type="Pfam" id="PF13173"/>
    </source>
</evidence>
<sequence>MIDRARDIHAIRTALRHNPVVALIGPRQSGKTTLARQFVATDSPNYFDLEDPASLARLAEPATALRPLKGLVVIDEIQRRPELFPLLRVLADRQPVTARFLILGSASPELLRQSSESLAGRVATVPLEGFRLADLGAELQPRHWLRGGFPRAFTARGEIQSVAWRQQFLQTFLERDLPQFGVTIPAVALRRFWHMVAHYHGQTWNAAELARALAISESTVRRYLDLMTGVLMIRQLPPWFENLGKRQVKAPKVYVRDSGLLHTLLGVTDQRALEHHPKVGASWEGYAIEEVLKAYRSDEAYYWATHTGAELDLLLFHRGRRIGVECKRMDAPQLTPSMRTALADLKLDHLTVVYPGEQPYSLANNVEVVPLAHMVRAT</sequence>
<dbReference type="Pfam" id="PF13173">
    <property type="entry name" value="AAA_14"/>
    <property type="match status" value="1"/>
</dbReference>
<evidence type="ECO:0000259" key="2">
    <source>
        <dbReference type="Pfam" id="PF13635"/>
    </source>
</evidence>
<name>A0A0S4L3N1_9BACT</name>
<feature type="domain" description="DUF4143" evidence="2">
    <location>
        <begin position="174"/>
        <end position="328"/>
    </location>
</feature>
<protein>
    <recommendedName>
        <fullName evidence="5">AAA+ ATPase domain-containing protein</fullName>
    </recommendedName>
</protein>
<dbReference type="AlphaFoldDB" id="A0A0S4L3N1"/>
<dbReference type="Pfam" id="PF13635">
    <property type="entry name" value="DUF4143"/>
    <property type="match status" value="1"/>
</dbReference>
<dbReference type="PANTHER" id="PTHR43566">
    <property type="entry name" value="CONSERVED PROTEIN"/>
    <property type="match status" value="1"/>
</dbReference>
<accession>A0A0S4L3N1</accession>
<dbReference type="InterPro" id="IPR025420">
    <property type="entry name" value="DUF4143"/>
</dbReference>
<dbReference type="SUPFAM" id="SSF52540">
    <property type="entry name" value="P-loop containing nucleoside triphosphate hydrolases"/>
    <property type="match status" value="1"/>
</dbReference>
<dbReference type="CDD" id="cd00009">
    <property type="entry name" value="AAA"/>
    <property type="match status" value="1"/>
</dbReference>
<gene>
    <name evidence="3" type="ORF">COMA1_10557</name>
</gene>
<dbReference type="EMBL" id="CZQA01000001">
    <property type="protein sequence ID" value="CUS32300.1"/>
    <property type="molecule type" value="Genomic_DNA"/>
</dbReference>
<evidence type="ECO:0008006" key="5">
    <source>
        <dbReference type="Google" id="ProtNLM"/>
    </source>
</evidence>
<dbReference type="STRING" id="1742972.COMA1_10557"/>